<dbReference type="EMBL" id="WWBZ02000016">
    <property type="protein sequence ID" value="KAF4309280.1"/>
    <property type="molecule type" value="Genomic_DNA"/>
</dbReference>
<keyword evidence="3" id="KW-1185">Reference proteome</keyword>
<comment type="caution">
    <text evidence="2">The sequence shown here is derived from an EMBL/GenBank/DDBJ whole genome shotgun (WGS) entry which is preliminary data.</text>
</comment>
<name>A0A8H4N513_9PEZI</name>
<feature type="region of interest" description="Disordered" evidence="1">
    <location>
        <begin position="37"/>
        <end position="91"/>
    </location>
</feature>
<gene>
    <name evidence="2" type="ORF">GTA08_BOTSDO02376</name>
</gene>
<sequence>MMLVSSAMSIHFPVLARPVTAKPASIVVFPLKKTESVCTDPATGVDGEKREPGGNAGSDDSAEDGTDDDGGNPEPEKRAVQGNRTSTVVHPRYLKSSGVRIEIPGGARIGQRAVTVLQRNATL</sequence>
<dbReference type="OrthoDB" id="3878913at2759"/>
<reference evidence="2" key="1">
    <citation type="submission" date="2020-04" db="EMBL/GenBank/DDBJ databases">
        <title>Genome Assembly and Annotation of Botryosphaeria dothidea sdau 11-99, a Latent Pathogen of Apple Fruit Ring Rot in China.</title>
        <authorList>
            <person name="Yu C."/>
            <person name="Diao Y."/>
            <person name="Lu Q."/>
            <person name="Zhao J."/>
            <person name="Cui S."/>
            <person name="Peng C."/>
            <person name="He B."/>
            <person name="Liu H."/>
        </authorList>
    </citation>
    <scope>NUCLEOTIDE SEQUENCE [LARGE SCALE GENOMIC DNA]</scope>
    <source>
        <strain evidence="2">Sdau11-99</strain>
    </source>
</reference>
<evidence type="ECO:0000313" key="3">
    <source>
        <dbReference type="Proteomes" id="UP000572817"/>
    </source>
</evidence>
<protein>
    <submittedName>
        <fullName evidence="2">Uncharacterized protein</fullName>
    </submittedName>
</protein>
<dbReference type="Proteomes" id="UP000572817">
    <property type="component" value="Unassembled WGS sequence"/>
</dbReference>
<proteinExistence type="predicted"/>
<evidence type="ECO:0000256" key="1">
    <source>
        <dbReference type="SAM" id="MobiDB-lite"/>
    </source>
</evidence>
<evidence type="ECO:0000313" key="2">
    <source>
        <dbReference type="EMBL" id="KAF4309280.1"/>
    </source>
</evidence>
<accession>A0A8H4N513</accession>
<dbReference type="AlphaFoldDB" id="A0A8H4N513"/>
<organism evidence="2 3">
    <name type="scientific">Botryosphaeria dothidea</name>
    <dbReference type="NCBI Taxonomy" id="55169"/>
    <lineage>
        <taxon>Eukaryota</taxon>
        <taxon>Fungi</taxon>
        <taxon>Dikarya</taxon>
        <taxon>Ascomycota</taxon>
        <taxon>Pezizomycotina</taxon>
        <taxon>Dothideomycetes</taxon>
        <taxon>Dothideomycetes incertae sedis</taxon>
        <taxon>Botryosphaeriales</taxon>
        <taxon>Botryosphaeriaceae</taxon>
        <taxon>Botryosphaeria</taxon>
    </lineage>
</organism>
<feature type="compositionally biased region" description="Acidic residues" evidence="1">
    <location>
        <begin position="60"/>
        <end position="71"/>
    </location>
</feature>